<gene>
    <name evidence="1" type="ORF">PXEA_LOCUS35631</name>
</gene>
<reference evidence="1" key="1">
    <citation type="submission" date="2018-11" db="EMBL/GenBank/DDBJ databases">
        <authorList>
            <consortium name="Pathogen Informatics"/>
        </authorList>
    </citation>
    <scope>NUCLEOTIDE SEQUENCE</scope>
</reference>
<keyword evidence="2" id="KW-1185">Reference proteome</keyword>
<dbReference type="Proteomes" id="UP000784294">
    <property type="component" value="Unassembled WGS sequence"/>
</dbReference>
<dbReference type="EMBL" id="CAAALY010273035">
    <property type="protein sequence ID" value="VEL42191.1"/>
    <property type="molecule type" value="Genomic_DNA"/>
</dbReference>
<sequence length="80" mass="9158">MERSTLAGRKGVKLLMLFRVEFPCPRAHRFAEMSSPYMLLPQAVTAIPLPARSNYRKMAFNGLCEAVLTQSFARPPEFRR</sequence>
<protein>
    <submittedName>
        <fullName evidence="1">Uncharacterized protein</fullName>
    </submittedName>
</protein>
<accession>A0A3S5APR3</accession>
<name>A0A3S5APR3_9PLAT</name>
<evidence type="ECO:0000313" key="2">
    <source>
        <dbReference type="Proteomes" id="UP000784294"/>
    </source>
</evidence>
<comment type="caution">
    <text evidence="1">The sequence shown here is derived from an EMBL/GenBank/DDBJ whole genome shotgun (WGS) entry which is preliminary data.</text>
</comment>
<organism evidence="1 2">
    <name type="scientific">Protopolystoma xenopodis</name>
    <dbReference type="NCBI Taxonomy" id="117903"/>
    <lineage>
        <taxon>Eukaryota</taxon>
        <taxon>Metazoa</taxon>
        <taxon>Spiralia</taxon>
        <taxon>Lophotrochozoa</taxon>
        <taxon>Platyhelminthes</taxon>
        <taxon>Monogenea</taxon>
        <taxon>Polyopisthocotylea</taxon>
        <taxon>Polystomatidea</taxon>
        <taxon>Polystomatidae</taxon>
        <taxon>Protopolystoma</taxon>
    </lineage>
</organism>
<evidence type="ECO:0000313" key="1">
    <source>
        <dbReference type="EMBL" id="VEL42191.1"/>
    </source>
</evidence>
<dbReference type="AlphaFoldDB" id="A0A3S5APR3"/>
<proteinExistence type="predicted"/>